<comment type="similarity">
    <text evidence="1">Belongs to the MaoP family.</text>
</comment>
<dbReference type="PATRIC" id="fig|1365250.3.peg.1263"/>
<dbReference type="AlphaFoldDB" id="A0A166XTQ5"/>
<evidence type="ECO:0000256" key="2">
    <source>
        <dbReference type="ARBA" id="ARBA00093628"/>
    </source>
</evidence>
<evidence type="ECO:0000313" key="3">
    <source>
        <dbReference type="EMBL" id="KZN40901.1"/>
    </source>
</evidence>
<name>A0A166XTQ5_9GAMM</name>
<protein>
    <recommendedName>
        <fullName evidence="2">Macrodomain Ori protein</fullName>
    </recommendedName>
</protein>
<dbReference type="RefSeq" id="WP_063364858.1">
    <property type="nucleotide sequence ID" value="NZ_AQHB01000023.1"/>
</dbReference>
<proteinExistence type="inferred from homology"/>
<dbReference type="InterPro" id="IPR007335">
    <property type="entry name" value="DUF413"/>
</dbReference>
<dbReference type="EMBL" id="AUYB01000092">
    <property type="protein sequence ID" value="KZN40901.1"/>
    <property type="molecule type" value="Genomic_DNA"/>
</dbReference>
<organism evidence="3 4">
    <name type="scientific">Pseudoalteromonas luteoviolacea DSM 6061</name>
    <dbReference type="NCBI Taxonomy" id="1365250"/>
    <lineage>
        <taxon>Bacteria</taxon>
        <taxon>Pseudomonadati</taxon>
        <taxon>Pseudomonadota</taxon>
        <taxon>Gammaproteobacteria</taxon>
        <taxon>Alteromonadales</taxon>
        <taxon>Pseudoalteromonadaceae</taxon>
        <taxon>Pseudoalteromonas</taxon>
    </lineage>
</organism>
<evidence type="ECO:0000256" key="1">
    <source>
        <dbReference type="ARBA" id="ARBA00093464"/>
    </source>
</evidence>
<reference evidence="3 4" key="1">
    <citation type="submission" date="2013-07" db="EMBL/GenBank/DDBJ databases">
        <title>Comparative Genomic and Metabolomic Analysis of Twelve Strains of Pseudoalteromonas luteoviolacea.</title>
        <authorList>
            <person name="Vynne N.G."/>
            <person name="Mansson M."/>
            <person name="Gram L."/>
        </authorList>
    </citation>
    <scope>NUCLEOTIDE SEQUENCE [LARGE SCALE GENOMIC DNA]</scope>
    <source>
        <strain evidence="3 4">DSM 6061</strain>
    </source>
</reference>
<evidence type="ECO:0000313" key="4">
    <source>
        <dbReference type="Proteomes" id="UP000076643"/>
    </source>
</evidence>
<dbReference type="Pfam" id="PF04219">
    <property type="entry name" value="DUF413"/>
    <property type="match status" value="1"/>
</dbReference>
<accession>A0A166XTQ5</accession>
<sequence>MELLHGFVKTSNFYDDINFPNGFNRSGHFTIQESELLTQVGRRLFVLEQGIDVPNNQVEQNFLQTCNHEKDSETKVERLWQKYKKLTQKRAIHTLSATAKSTNQDNYSETEDSY</sequence>
<comment type="caution">
    <text evidence="3">The sequence shown here is derived from an EMBL/GenBank/DDBJ whole genome shotgun (WGS) entry which is preliminary data.</text>
</comment>
<dbReference type="Proteomes" id="UP000076643">
    <property type="component" value="Unassembled WGS sequence"/>
</dbReference>
<keyword evidence="4" id="KW-1185">Reference proteome</keyword>
<gene>
    <name evidence="3" type="ORF">N475_00575</name>
</gene>